<dbReference type="Pfam" id="PF17754">
    <property type="entry name" value="TetR_C_14"/>
    <property type="match status" value="1"/>
</dbReference>
<dbReference type="Gene3D" id="1.10.10.60">
    <property type="entry name" value="Homeodomain-like"/>
    <property type="match status" value="1"/>
</dbReference>
<dbReference type="EMBL" id="BAABJP010000037">
    <property type="protein sequence ID" value="GAA5167199.1"/>
    <property type="molecule type" value="Genomic_DNA"/>
</dbReference>
<dbReference type="SUPFAM" id="SSF48498">
    <property type="entry name" value="Tetracyclin repressor-like, C-terminal domain"/>
    <property type="match status" value="1"/>
</dbReference>
<evidence type="ECO:0000256" key="1">
    <source>
        <dbReference type="ARBA" id="ARBA00023015"/>
    </source>
</evidence>
<dbReference type="InterPro" id="IPR001647">
    <property type="entry name" value="HTH_TetR"/>
</dbReference>
<evidence type="ECO:0000313" key="6">
    <source>
        <dbReference type="EMBL" id="GAA5167199.1"/>
    </source>
</evidence>
<gene>
    <name evidence="6" type="ORF">GCM10023321_59550</name>
</gene>
<dbReference type="PROSITE" id="PS50977">
    <property type="entry name" value="HTH_TETR_2"/>
    <property type="match status" value="1"/>
</dbReference>
<organism evidence="6 7">
    <name type="scientific">Pseudonocardia eucalypti</name>
    <dbReference type="NCBI Taxonomy" id="648755"/>
    <lineage>
        <taxon>Bacteria</taxon>
        <taxon>Bacillati</taxon>
        <taxon>Actinomycetota</taxon>
        <taxon>Actinomycetes</taxon>
        <taxon>Pseudonocardiales</taxon>
        <taxon>Pseudonocardiaceae</taxon>
        <taxon>Pseudonocardia</taxon>
    </lineage>
</organism>
<dbReference type="Gene3D" id="1.10.357.10">
    <property type="entry name" value="Tetracycline Repressor, domain 2"/>
    <property type="match status" value="1"/>
</dbReference>
<dbReference type="InterPro" id="IPR009057">
    <property type="entry name" value="Homeodomain-like_sf"/>
</dbReference>
<keyword evidence="1" id="KW-0805">Transcription regulation</keyword>
<dbReference type="Pfam" id="PF00440">
    <property type="entry name" value="TetR_N"/>
    <property type="match status" value="1"/>
</dbReference>
<evidence type="ECO:0000256" key="2">
    <source>
        <dbReference type="ARBA" id="ARBA00023125"/>
    </source>
</evidence>
<dbReference type="Proteomes" id="UP001428817">
    <property type="component" value="Unassembled WGS sequence"/>
</dbReference>
<reference evidence="7" key="1">
    <citation type="journal article" date="2019" name="Int. J. Syst. Evol. Microbiol.">
        <title>The Global Catalogue of Microorganisms (GCM) 10K type strain sequencing project: providing services to taxonomists for standard genome sequencing and annotation.</title>
        <authorList>
            <consortium name="The Broad Institute Genomics Platform"/>
            <consortium name="The Broad Institute Genome Sequencing Center for Infectious Disease"/>
            <person name="Wu L."/>
            <person name="Ma J."/>
        </authorList>
    </citation>
    <scope>NUCLEOTIDE SEQUENCE [LARGE SCALE GENOMIC DNA]</scope>
    <source>
        <strain evidence="7">JCM 18303</strain>
    </source>
</reference>
<evidence type="ECO:0000313" key="7">
    <source>
        <dbReference type="Proteomes" id="UP001428817"/>
    </source>
</evidence>
<feature type="domain" description="HTH tetR-type" evidence="5">
    <location>
        <begin position="24"/>
        <end position="84"/>
    </location>
</feature>
<comment type="caution">
    <text evidence="6">The sequence shown here is derived from an EMBL/GenBank/DDBJ whole genome shotgun (WGS) entry which is preliminary data.</text>
</comment>
<dbReference type="PANTHER" id="PTHR30055:SF234">
    <property type="entry name" value="HTH-TYPE TRANSCRIPTIONAL REGULATOR BETI"/>
    <property type="match status" value="1"/>
</dbReference>
<evidence type="ECO:0000259" key="5">
    <source>
        <dbReference type="PROSITE" id="PS50977"/>
    </source>
</evidence>
<proteinExistence type="predicted"/>
<dbReference type="InterPro" id="IPR036271">
    <property type="entry name" value="Tet_transcr_reg_TetR-rel_C_sf"/>
</dbReference>
<dbReference type="InterPro" id="IPR050109">
    <property type="entry name" value="HTH-type_TetR-like_transc_reg"/>
</dbReference>
<protein>
    <submittedName>
        <fullName evidence="6">TetR/AcrR family transcriptional regulator</fullName>
    </submittedName>
</protein>
<dbReference type="PANTHER" id="PTHR30055">
    <property type="entry name" value="HTH-TYPE TRANSCRIPTIONAL REGULATOR RUTR"/>
    <property type="match status" value="1"/>
</dbReference>
<name>A0ABP9QTU6_9PSEU</name>
<dbReference type="InterPro" id="IPR041347">
    <property type="entry name" value="MftR_C"/>
</dbReference>
<dbReference type="PRINTS" id="PR00455">
    <property type="entry name" value="HTHTETR"/>
</dbReference>
<evidence type="ECO:0000256" key="3">
    <source>
        <dbReference type="ARBA" id="ARBA00023163"/>
    </source>
</evidence>
<feature type="DNA-binding region" description="H-T-H motif" evidence="4">
    <location>
        <begin position="47"/>
        <end position="66"/>
    </location>
</feature>
<evidence type="ECO:0000256" key="4">
    <source>
        <dbReference type="PROSITE-ProRule" id="PRU00335"/>
    </source>
</evidence>
<keyword evidence="7" id="KW-1185">Reference proteome</keyword>
<keyword evidence="3" id="KW-0804">Transcription</keyword>
<dbReference type="SUPFAM" id="SSF46689">
    <property type="entry name" value="Homeodomain-like"/>
    <property type="match status" value="1"/>
</dbReference>
<sequence>MTVSPGIGVPSVVMEPTLRERKKQRARLELATAAMRLFRAKGFEATTVEEIAAAADYSPSTFFRHFGSKEDVVFLDIREDLAAFERALEGRPAGTSMWQQIRQHIHLTIDRFGESGAEFEASSVAVWLTDPALRGPFQLFCADWEQVIAQAWAAAHGTQDPDADLEAQLVARGVVSACQAAFHVHVHTGGDLQELIKQVFDALDRGLDRAALTG</sequence>
<keyword evidence="2 4" id="KW-0238">DNA-binding</keyword>
<accession>A0ABP9QTU6</accession>